<keyword evidence="5 6" id="KW-0067">ATP-binding</keyword>
<dbReference type="Gene3D" id="3.40.50.10330">
    <property type="entry name" value="Probable inorganic polyphosphate/atp-NAD kinase, domain 1"/>
    <property type="match status" value="1"/>
</dbReference>
<dbReference type="GO" id="GO:0005886">
    <property type="term" value="C:plasma membrane"/>
    <property type="evidence" value="ECO:0007669"/>
    <property type="project" value="TreeGrafter"/>
</dbReference>
<dbReference type="GO" id="GO:0004143">
    <property type="term" value="F:ATP-dependent diacylglycerol kinase activity"/>
    <property type="evidence" value="ECO:0007669"/>
    <property type="project" value="UniProtKB-EC"/>
</dbReference>
<proteinExistence type="inferred from homology"/>
<feature type="compositionally biased region" description="Low complexity" evidence="7">
    <location>
        <begin position="44"/>
        <end position="56"/>
    </location>
</feature>
<dbReference type="InterPro" id="IPR000756">
    <property type="entry name" value="Diacylglycerol_kin_accessory"/>
</dbReference>
<dbReference type="SUPFAM" id="SSF111331">
    <property type="entry name" value="NAD kinase/diacylglycerol kinase-like"/>
    <property type="match status" value="1"/>
</dbReference>
<feature type="region of interest" description="Disordered" evidence="7">
    <location>
        <begin position="304"/>
        <end position="333"/>
    </location>
</feature>
<feature type="compositionally biased region" description="Acidic residues" evidence="7">
    <location>
        <begin position="166"/>
        <end position="186"/>
    </location>
</feature>
<feature type="compositionally biased region" description="Basic residues" evidence="7">
    <location>
        <begin position="1"/>
        <end position="10"/>
    </location>
</feature>
<dbReference type="Pfam" id="PF23578">
    <property type="entry name" value="DGKI"/>
    <property type="match status" value="1"/>
</dbReference>
<dbReference type="SMART" id="SM00045">
    <property type="entry name" value="DAGKa"/>
    <property type="match status" value="1"/>
</dbReference>
<dbReference type="GO" id="GO:0007200">
    <property type="term" value="P:phospholipase C-activating G protein-coupled receptor signaling pathway"/>
    <property type="evidence" value="ECO:0007669"/>
    <property type="project" value="InterPro"/>
</dbReference>
<dbReference type="EMBL" id="JAODUP010000164">
    <property type="protein sequence ID" value="KAK2158792.1"/>
    <property type="molecule type" value="Genomic_DNA"/>
</dbReference>
<evidence type="ECO:0000256" key="2">
    <source>
        <dbReference type="ARBA" id="ARBA00022679"/>
    </source>
</evidence>
<evidence type="ECO:0000256" key="3">
    <source>
        <dbReference type="ARBA" id="ARBA00022741"/>
    </source>
</evidence>
<organism evidence="9 10">
    <name type="scientific">Paralvinella palmiformis</name>
    <dbReference type="NCBI Taxonomy" id="53620"/>
    <lineage>
        <taxon>Eukaryota</taxon>
        <taxon>Metazoa</taxon>
        <taxon>Spiralia</taxon>
        <taxon>Lophotrochozoa</taxon>
        <taxon>Annelida</taxon>
        <taxon>Polychaeta</taxon>
        <taxon>Sedentaria</taxon>
        <taxon>Canalipalpata</taxon>
        <taxon>Terebellida</taxon>
        <taxon>Terebelliformia</taxon>
        <taxon>Alvinellidae</taxon>
        <taxon>Paralvinella</taxon>
    </lineage>
</organism>
<reference evidence="9" key="1">
    <citation type="journal article" date="2023" name="Mol. Biol. Evol.">
        <title>Third-Generation Sequencing Reveals the Adaptive Role of the Epigenome in Three Deep-Sea Polychaetes.</title>
        <authorList>
            <person name="Perez M."/>
            <person name="Aroh O."/>
            <person name="Sun Y."/>
            <person name="Lan Y."/>
            <person name="Juniper S.K."/>
            <person name="Young C.R."/>
            <person name="Angers B."/>
            <person name="Qian P.Y."/>
        </authorList>
    </citation>
    <scope>NUCLEOTIDE SEQUENCE</scope>
    <source>
        <strain evidence="9">P08H-3</strain>
    </source>
</reference>
<evidence type="ECO:0000313" key="9">
    <source>
        <dbReference type="EMBL" id="KAK2158792.1"/>
    </source>
</evidence>
<dbReference type="Pfam" id="PF00781">
    <property type="entry name" value="DAGK_cat"/>
    <property type="match status" value="1"/>
</dbReference>
<protein>
    <recommendedName>
        <fullName evidence="6">Diacylglycerol kinase</fullName>
        <shortName evidence="6">DAG kinase</shortName>
        <ecNumber evidence="6">2.7.1.107</ecNumber>
    </recommendedName>
</protein>
<keyword evidence="4 6" id="KW-0418">Kinase</keyword>
<keyword evidence="10" id="KW-1185">Reference proteome</keyword>
<dbReference type="InterPro" id="IPR056383">
    <property type="entry name" value="DGKI-like_dom"/>
</dbReference>
<accession>A0AAD9JTM3</accession>
<dbReference type="Pfam" id="PF00609">
    <property type="entry name" value="DAGK_acc"/>
    <property type="match status" value="2"/>
</dbReference>
<evidence type="ECO:0000259" key="8">
    <source>
        <dbReference type="PROSITE" id="PS50146"/>
    </source>
</evidence>
<dbReference type="PANTHER" id="PTHR11255:SF80">
    <property type="entry name" value="EYE-SPECIFIC DIACYLGLYCEROL KINASE"/>
    <property type="match status" value="1"/>
</dbReference>
<name>A0AAD9JTM3_9ANNE</name>
<dbReference type="InterPro" id="IPR017438">
    <property type="entry name" value="ATP-NAD_kinase_N"/>
</dbReference>
<dbReference type="SMART" id="SM00046">
    <property type="entry name" value="DAGKc"/>
    <property type="match status" value="1"/>
</dbReference>
<dbReference type="InterPro" id="IPR037607">
    <property type="entry name" value="DGK"/>
</dbReference>
<evidence type="ECO:0000256" key="4">
    <source>
        <dbReference type="ARBA" id="ARBA00022777"/>
    </source>
</evidence>
<dbReference type="InterPro" id="IPR001206">
    <property type="entry name" value="Diacylglycerol_kinase_cat_dom"/>
</dbReference>
<dbReference type="EC" id="2.7.1.107" evidence="6"/>
<dbReference type="InterPro" id="IPR016064">
    <property type="entry name" value="NAD/diacylglycerol_kinase_sf"/>
</dbReference>
<evidence type="ECO:0000256" key="6">
    <source>
        <dbReference type="RuleBase" id="RU361128"/>
    </source>
</evidence>
<feature type="domain" description="DAGKc" evidence="8">
    <location>
        <begin position="565"/>
        <end position="699"/>
    </location>
</feature>
<dbReference type="FunFam" id="3.40.50.10330:FF:000002">
    <property type="entry name" value="Diacylglycerol kinase"/>
    <property type="match status" value="1"/>
</dbReference>
<feature type="region of interest" description="Disordered" evidence="7">
    <location>
        <begin position="1"/>
        <end position="102"/>
    </location>
</feature>
<dbReference type="Proteomes" id="UP001208570">
    <property type="component" value="Unassembled WGS sequence"/>
</dbReference>
<dbReference type="GO" id="GO:0005524">
    <property type="term" value="F:ATP binding"/>
    <property type="evidence" value="ECO:0007669"/>
    <property type="project" value="UniProtKB-KW"/>
</dbReference>
<feature type="region of interest" description="Disordered" evidence="7">
    <location>
        <begin position="135"/>
        <end position="220"/>
    </location>
</feature>
<comment type="catalytic activity">
    <reaction evidence="6">
        <text>a 1,2-diacyl-sn-glycerol + ATP = a 1,2-diacyl-sn-glycero-3-phosphate + ADP + H(+)</text>
        <dbReference type="Rhea" id="RHEA:10272"/>
        <dbReference type="ChEBI" id="CHEBI:15378"/>
        <dbReference type="ChEBI" id="CHEBI:17815"/>
        <dbReference type="ChEBI" id="CHEBI:30616"/>
        <dbReference type="ChEBI" id="CHEBI:58608"/>
        <dbReference type="ChEBI" id="CHEBI:456216"/>
        <dbReference type="EC" id="2.7.1.107"/>
    </reaction>
</comment>
<comment type="caution">
    <text evidence="9">The sequence shown here is derived from an EMBL/GenBank/DDBJ whole genome shotgun (WGS) entry which is preliminary data.</text>
</comment>
<gene>
    <name evidence="9" type="ORF">LSH36_164g10022</name>
</gene>
<evidence type="ECO:0000256" key="1">
    <source>
        <dbReference type="ARBA" id="ARBA00009280"/>
    </source>
</evidence>
<feature type="compositionally biased region" description="Low complexity" evidence="7">
    <location>
        <begin position="206"/>
        <end position="218"/>
    </location>
</feature>
<dbReference type="PROSITE" id="PS50146">
    <property type="entry name" value="DAGK"/>
    <property type="match status" value="1"/>
</dbReference>
<dbReference type="PANTHER" id="PTHR11255">
    <property type="entry name" value="DIACYLGLYCEROL KINASE"/>
    <property type="match status" value="1"/>
</dbReference>
<comment type="similarity">
    <text evidence="1 6">Belongs to the eukaryotic diacylglycerol kinase family.</text>
</comment>
<evidence type="ECO:0000256" key="5">
    <source>
        <dbReference type="ARBA" id="ARBA00022840"/>
    </source>
</evidence>
<evidence type="ECO:0000313" key="10">
    <source>
        <dbReference type="Proteomes" id="UP001208570"/>
    </source>
</evidence>
<evidence type="ECO:0000256" key="7">
    <source>
        <dbReference type="SAM" id="MobiDB-lite"/>
    </source>
</evidence>
<keyword evidence="3 6" id="KW-0547">Nucleotide-binding</keyword>
<sequence length="1142" mass="127552">MNKIFRRQRSRSPAVPSKARLPRQKAVDDMAQESVDVVRLEVPSNSRVRSSSFDSSSLHEGEPLSDSLQVPSSQQRKKSRGLEYSYSGGSTSDENVSDKESYSRLGLPKYFRRKSLEIPRLCIHCVHLEALQAQDSSPYPSPVPINMSLYRGESGESTYHGYLSDSESEDDSNEEDENGDEDDASEDEGHSSSCVITTPRSHDYSSRSSSIGNTSGSSFKWDSSEIQMSIEEIDQGVDSCDLRSHSETRMSVIPRSSPTNTFVYPNRTKAISECDDGDYVETLQVPTAKQRSSSLDAAYFSGQDAERTDSVDMDSLNVEPSKHRSSSVDVNLPTTESGSYKAITHGKVDAQKAISKSHQLDGNNLLHPKHAEYGYKRDLRCTVDWTNQSKRPQEQKLRSLGKRWDGRGKWDHGSKRPGSILLDIRDKTGQRKKCASCKILVHTGCMHQLEKINFRCRLTFREAGPRNYRENTFMRHHWVHRRRQDGKCKQCGKSFQQRFSFQSKFEEQCTLGAHASIIIPPSWIIKLPRKGSFKSSLRKKKKASLKRRKSRDDVKPFIIKPIPSPHARPLLVFINPKSGGNQGAKLLHKFQWLLNPRQVFDLSQSGPRAGLELYKKVPNLRILACGGDGTAGWILSTIDSLNITPPPPVAVLPLGTGNDLARTLNWGGGYTDEPISKILCSVEDGPVVQLDRWRLSVTPDTNPHNVQENEPSTISQSLPIEVMTNYFSLGADAHVAFCFHQCREANPEKFNSRFRNKMFYAGCDDVDITPKIKEKGLHCLLFLNIPRYAAGTTPWSSSGSTTFEPQRHDDGYLEVLGFTYTSLVGGHGERLVQCQSVKLTTYKTIPMQVDGEPCRLQPSIINISLRSQANMILKPKRRSSGLIASDRISMADYEALHYDKDKLREASVPLGIIVVDNDSDLEQVRKTISSLYEDAQKAGDSIHTLSANWCFVDSTTAERFFRIDRAQEHLHYITDISSEDLYILDPEIHTSFMQNGPKVSSGADGYDCLDTRMSMLAPPAAVIIQDADQTEQINGHSQGSEVKFTFTLPVTPPKSPGSEPGSPAAQIHAQRFQISGLPDQGHNNMSPSLEKLLLETSKKGDLPKGNTPRMLALKAEDLDLATYLEGQEKLQRMGSEDQETAV</sequence>
<keyword evidence="2 6" id="KW-0808">Transferase</keyword>
<dbReference type="AlphaFoldDB" id="A0AAD9JTM3"/>